<accession>A0ABU0XP29</accession>
<feature type="transmembrane region" description="Helical" evidence="1">
    <location>
        <begin position="119"/>
        <end position="135"/>
    </location>
</feature>
<reference evidence="2 3" key="1">
    <citation type="submission" date="2023-08" db="EMBL/GenBank/DDBJ databases">
        <title>Draft genome sequence of Janthinobacterium lividum.</title>
        <authorList>
            <person name="Chun B.H."/>
            <person name="Lee Y."/>
        </authorList>
    </citation>
    <scope>NUCLEOTIDE SEQUENCE [LARGE SCALE GENOMIC DNA]</scope>
    <source>
        <strain evidence="2 3">AMJK</strain>
    </source>
</reference>
<name>A0ABU0XP29_9BURK</name>
<evidence type="ECO:0000313" key="2">
    <source>
        <dbReference type="EMBL" id="MDQ4625277.1"/>
    </source>
</evidence>
<dbReference type="Proteomes" id="UP001237592">
    <property type="component" value="Unassembled WGS sequence"/>
</dbReference>
<protein>
    <submittedName>
        <fullName evidence="2">Uncharacterized protein</fullName>
    </submittedName>
</protein>
<keyword evidence="3" id="KW-1185">Reference proteome</keyword>
<keyword evidence="1" id="KW-0812">Transmembrane</keyword>
<keyword evidence="1" id="KW-1133">Transmembrane helix</keyword>
<dbReference type="EMBL" id="JAVFKP010000001">
    <property type="protein sequence ID" value="MDQ4625277.1"/>
    <property type="molecule type" value="Genomic_DNA"/>
</dbReference>
<organism evidence="2 3">
    <name type="scientific">Janthinobacterium lividum</name>
    <dbReference type="NCBI Taxonomy" id="29581"/>
    <lineage>
        <taxon>Bacteria</taxon>
        <taxon>Pseudomonadati</taxon>
        <taxon>Pseudomonadota</taxon>
        <taxon>Betaproteobacteria</taxon>
        <taxon>Burkholderiales</taxon>
        <taxon>Oxalobacteraceae</taxon>
        <taxon>Janthinobacterium</taxon>
    </lineage>
</organism>
<proteinExistence type="predicted"/>
<dbReference type="RefSeq" id="WP_307778532.1">
    <property type="nucleotide sequence ID" value="NZ_JAVFKP010000001.1"/>
</dbReference>
<feature type="transmembrane region" description="Helical" evidence="1">
    <location>
        <begin position="80"/>
        <end position="99"/>
    </location>
</feature>
<gene>
    <name evidence="2" type="ORF">RB624_05160</name>
</gene>
<evidence type="ECO:0000313" key="3">
    <source>
        <dbReference type="Proteomes" id="UP001237592"/>
    </source>
</evidence>
<evidence type="ECO:0000256" key="1">
    <source>
        <dbReference type="SAM" id="Phobius"/>
    </source>
</evidence>
<feature type="transmembrane region" description="Helical" evidence="1">
    <location>
        <begin position="6"/>
        <end position="28"/>
    </location>
</feature>
<comment type="caution">
    <text evidence="2">The sequence shown here is derived from an EMBL/GenBank/DDBJ whole genome shotgun (WGS) entry which is preliminary data.</text>
</comment>
<sequence length="143" mass="15609">MNDWHLVNLFIPTLLPLVFLSAFFLFNLSTTEKARANPLVAIKDGQLSWAGLGMCVNGLYELQHPAAGKVVSQLWSTNTFWLVVAVLVFHALIAAAGPVFPTKKCGFTGGLKTLRHYRVLLASAILTIAAGWLYSDIHLTTQG</sequence>
<keyword evidence="1" id="KW-0472">Membrane</keyword>